<protein>
    <submittedName>
        <fullName evidence="1">Uncharacterized protein</fullName>
    </submittedName>
</protein>
<dbReference type="RefSeq" id="WP_286214760.1">
    <property type="nucleotide sequence ID" value="NZ_AP027452.1"/>
</dbReference>
<reference evidence="1" key="1">
    <citation type="submission" date="2023-03" db="EMBL/GenBank/DDBJ databases">
        <title>Draft genome sequence of a Mycolicibacterium mageritense strain H4_3_1 isolated from a hybrid biological-inorganic system reactor.</title>
        <authorList>
            <person name="Feng X."/>
            <person name="Kazama D."/>
            <person name="Sato K."/>
            <person name="Kobayashi H."/>
        </authorList>
    </citation>
    <scope>NUCLEOTIDE SEQUENCE</scope>
    <source>
        <strain evidence="1">H4_3_1</strain>
    </source>
</reference>
<dbReference type="EMBL" id="AP027452">
    <property type="protein sequence ID" value="BDY28184.1"/>
    <property type="molecule type" value="Genomic_DNA"/>
</dbReference>
<name>A0AAI8TSK2_MYCME</name>
<dbReference type="Proteomes" id="UP001241092">
    <property type="component" value="Chromosome"/>
</dbReference>
<dbReference type="Gene3D" id="2.60.120.260">
    <property type="entry name" value="Galactose-binding domain-like"/>
    <property type="match status" value="1"/>
</dbReference>
<evidence type="ECO:0000313" key="1">
    <source>
        <dbReference type="EMBL" id="BDY28184.1"/>
    </source>
</evidence>
<evidence type="ECO:0000313" key="2">
    <source>
        <dbReference type="Proteomes" id="UP001241092"/>
    </source>
</evidence>
<sequence>MKGWTMAGSHPADYEYKPTGETVDNNVVVRLRAINDTADGFGTMMQVIAPTKYLGTRVRLSGSLKGNDIDGWAGLWLRVDGQRGAPSAFDNMQDRPVRGSTDWSRAEVVLDVDEHATAIAFGVLLSGTGSVDISSLRFEEVDSGVPVTGVPQVTEPVNLDFADE</sequence>
<proteinExistence type="predicted"/>
<dbReference type="AlphaFoldDB" id="A0AAI8TSK2"/>
<accession>A0AAI8TSK2</accession>
<gene>
    <name evidence="1" type="ORF">hbim_02115</name>
</gene>
<organism evidence="1 2">
    <name type="scientific">Mycolicibacterium mageritense</name>
    <name type="common">Mycobacterium mageritense</name>
    <dbReference type="NCBI Taxonomy" id="53462"/>
    <lineage>
        <taxon>Bacteria</taxon>
        <taxon>Bacillati</taxon>
        <taxon>Actinomycetota</taxon>
        <taxon>Actinomycetes</taxon>
        <taxon>Mycobacteriales</taxon>
        <taxon>Mycobacteriaceae</taxon>
        <taxon>Mycolicibacterium</taxon>
    </lineage>
</organism>